<evidence type="ECO:0000256" key="2">
    <source>
        <dbReference type="SAM" id="SignalP"/>
    </source>
</evidence>
<dbReference type="RefSeq" id="WP_196276101.1">
    <property type="nucleotide sequence ID" value="NZ_JADQDC010000007.1"/>
</dbReference>
<organism evidence="3 4">
    <name type="scientific">Novosphingobium jiangmenense</name>
    <dbReference type="NCBI Taxonomy" id="2791981"/>
    <lineage>
        <taxon>Bacteria</taxon>
        <taxon>Pseudomonadati</taxon>
        <taxon>Pseudomonadota</taxon>
        <taxon>Alphaproteobacteria</taxon>
        <taxon>Sphingomonadales</taxon>
        <taxon>Sphingomonadaceae</taxon>
        <taxon>Novosphingobium</taxon>
    </lineage>
</organism>
<feature type="compositionally biased region" description="Pro residues" evidence="1">
    <location>
        <begin position="29"/>
        <end position="49"/>
    </location>
</feature>
<dbReference type="Proteomes" id="UP000600799">
    <property type="component" value="Unassembled WGS sequence"/>
</dbReference>
<gene>
    <name evidence="3" type="ORF">I2488_12200</name>
</gene>
<reference evidence="3 4" key="1">
    <citation type="submission" date="2020-11" db="EMBL/GenBank/DDBJ databases">
        <title>The genome sequence of Novosphingobium sp. 1Y9A.</title>
        <authorList>
            <person name="Liu Y."/>
        </authorList>
    </citation>
    <scope>NUCLEOTIDE SEQUENCE [LARGE SCALE GENOMIC DNA]</scope>
    <source>
        <strain evidence="3 4">1Y9A</strain>
    </source>
</reference>
<feature type="region of interest" description="Disordered" evidence="1">
    <location>
        <begin position="28"/>
        <end position="64"/>
    </location>
</feature>
<evidence type="ECO:0000313" key="4">
    <source>
        <dbReference type="Proteomes" id="UP000600799"/>
    </source>
</evidence>
<keyword evidence="2" id="KW-0732">Signal</keyword>
<feature type="chain" id="PRO_5045951730" evidence="2">
    <location>
        <begin position="25"/>
        <end position="347"/>
    </location>
</feature>
<evidence type="ECO:0000256" key="1">
    <source>
        <dbReference type="SAM" id="MobiDB-lite"/>
    </source>
</evidence>
<evidence type="ECO:0000313" key="3">
    <source>
        <dbReference type="EMBL" id="MBF9151767.1"/>
    </source>
</evidence>
<keyword evidence="4" id="KW-1185">Reference proteome</keyword>
<sequence length="347" mass="36959">MVCLRFLASAALIAGLAGCGGGDASGPPVVVPSPTPSPTATPTPTPSPSPTATAHADLSTASGRPVAEPLRGLTIETLADPEASFTAISAHARAPTVRLVFQQGVPPSTYRAFVTRLRPRAFIVGELIDSDAVATTTVAEVRQRASDYWAAFGSDIDLWEIGNELNGEWVGTGPAEINAKLAAAYDVIVRQHHAKAMITLNYWSGPDCYANSWEATVSYARTIPEEIRLGTDYLALSLYETACSPRQQPDAAAIAATMNTVAPLFPNARLLLGEIGAQRSADGVPNPDLAEKQRVANRYMGMHGDLARLVGSRFVGGYFWWYYADDAVPRDAPGSLWPTIEAQFNAM</sequence>
<proteinExistence type="predicted"/>
<dbReference type="PROSITE" id="PS51257">
    <property type="entry name" value="PROKAR_LIPOPROTEIN"/>
    <property type="match status" value="1"/>
</dbReference>
<comment type="caution">
    <text evidence="3">The sequence shown here is derived from an EMBL/GenBank/DDBJ whole genome shotgun (WGS) entry which is preliminary data.</text>
</comment>
<dbReference type="SUPFAM" id="SSF51445">
    <property type="entry name" value="(Trans)glycosidases"/>
    <property type="match status" value="1"/>
</dbReference>
<dbReference type="EMBL" id="JADQDC010000007">
    <property type="protein sequence ID" value="MBF9151767.1"/>
    <property type="molecule type" value="Genomic_DNA"/>
</dbReference>
<accession>A0ABS0HHP9</accession>
<protein>
    <submittedName>
        <fullName evidence="3">Tat pathway signal sequence</fullName>
    </submittedName>
</protein>
<dbReference type="Gene3D" id="3.20.20.80">
    <property type="entry name" value="Glycosidases"/>
    <property type="match status" value="1"/>
</dbReference>
<dbReference type="InterPro" id="IPR017853">
    <property type="entry name" value="GH"/>
</dbReference>
<feature type="signal peptide" evidence="2">
    <location>
        <begin position="1"/>
        <end position="24"/>
    </location>
</feature>
<name>A0ABS0HHP9_9SPHN</name>